<sequence>MIVSSVVSGEQLMPGGVSLALLYHQTHITQREWVTMCFIRSGDWLSLEDLAQFAEEFMDTIPNETNICNITSSNEVSQLKYLISSLTEQVS</sequence>
<dbReference type="EMBL" id="JAWZYT010000261">
    <property type="protein sequence ID" value="KAK4325847.1"/>
    <property type="molecule type" value="Genomic_DNA"/>
</dbReference>
<protein>
    <submittedName>
        <fullName evidence="1">Uncharacterized protein</fullName>
    </submittedName>
</protein>
<comment type="caution">
    <text evidence="1">The sequence shown here is derived from an EMBL/GenBank/DDBJ whole genome shotgun (WGS) entry which is preliminary data.</text>
</comment>
<gene>
    <name evidence="1" type="ORF">Pmani_003623</name>
</gene>
<evidence type="ECO:0000313" key="2">
    <source>
        <dbReference type="Proteomes" id="UP001292094"/>
    </source>
</evidence>
<proteinExistence type="predicted"/>
<keyword evidence="2" id="KW-1185">Reference proteome</keyword>
<accession>A0AAE1UJB7</accession>
<name>A0AAE1UJB7_9EUCA</name>
<reference evidence="1" key="1">
    <citation type="submission" date="2023-11" db="EMBL/GenBank/DDBJ databases">
        <title>Genome assemblies of two species of porcelain crab, Petrolisthes cinctipes and Petrolisthes manimaculis (Anomura: Porcellanidae).</title>
        <authorList>
            <person name="Angst P."/>
        </authorList>
    </citation>
    <scope>NUCLEOTIDE SEQUENCE</scope>
    <source>
        <strain evidence="1">PB745_02</strain>
        <tissue evidence="1">Gill</tissue>
    </source>
</reference>
<organism evidence="1 2">
    <name type="scientific">Petrolisthes manimaculis</name>
    <dbReference type="NCBI Taxonomy" id="1843537"/>
    <lineage>
        <taxon>Eukaryota</taxon>
        <taxon>Metazoa</taxon>
        <taxon>Ecdysozoa</taxon>
        <taxon>Arthropoda</taxon>
        <taxon>Crustacea</taxon>
        <taxon>Multicrustacea</taxon>
        <taxon>Malacostraca</taxon>
        <taxon>Eumalacostraca</taxon>
        <taxon>Eucarida</taxon>
        <taxon>Decapoda</taxon>
        <taxon>Pleocyemata</taxon>
        <taxon>Anomura</taxon>
        <taxon>Galatheoidea</taxon>
        <taxon>Porcellanidae</taxon>
        <taxon>Petrolisthes</taxon>
    </lineage>
</organism>
<evidence type="ECO:0000313" key="1">
    <source>
        <dbReference type="EMBL" id="KAK4325847.1"/>
    </source>
</evidence>
<dbReference type="AlphaFoldDB" id="A0AAE1UJB7"/>
<dbReference type="Proteomes" id="UP001292094">
    <property type="component" value="Unassembled WGS sequence"/>
</dbReference>